<dbReference type="AlphaFoldDB" id="A0A643IUA8"/>
<feature type="domain" description="ATPase dynein-related AAA" evidence="1">
    <location>
        <begin position="704"/>
        <end position="802"/>
    </location>
</feature>
<dbReference type="Gene3D" id="3.40.50.300">
    <property type="entry name" value="P-loop containing nucleotide triphosphate hydrolases"/>
    <property type="match status" value="1"/>
</dbReference>
<proteinExistence type="predicted"/>
<gene>
    <name evidence="2" type="ORF">F7O97_20420</name>
</gene>
<comment type="caution">
    <text evidence="2">The sequence shown here is derived from an EMBL/GenBank/DDBJ whole genome shotgun (WGS) entry which is preliminary data.</text>
</comment>
<sequence length="950" mass="105504">MSLAAQAAADKQWSDFLLRWPLESLSELTLEQYTQAGDSNTFTYWLEVATEELGSIWGGSAFKFGIYSRKDKSPKAGDQHTRYSTDYAWVSKYGDSAESAFARVKSIILDIAQASRRGDLAAIDAADLGTVTKWKLAFLYQDREKPTVLPVYLEDSLRLASGMAKPATPGQMHAALMAERADSPLMDYGRQVWKQASNLAAQRWSGQRLKELLEASEYVTPVKPATVKMAGFQTHDGRQLALEPGRKPALFLEPGDWMAEAKSFLPTWETYAAERTRHSGLEANAPRLSLGAPAILVSLPSEEAFQGLLGLYLDDMPTDRQATEIKSGSNLMSSAPLNQILFGPPGTGKTYATVEAALEVLDQAYLVANRQDRGLLKSRFDQLAEEGRIRFVTFHQSFSYEDFVEGLRAESDETSGQLRYEVVDGVFKSLCEVAAAKVMQKAEAPLDLGKRRVWKMSLGNTLGSDAGIYDECLQGGYVLLGYGGGVDFSGCKSRGEVRQRFAEAGVSLDGSNDYSLTSVSAFVTKMKPGDMVVVSDGNFKFRAIGEISGDYTFKPHAEYEDGYAQMRPVKWLRQYSPSLPHGELLNAQFSQMTLYELRSPTLNREKLQALLGSQVATHAGHIFSVGQVFGRDYQVVQATSDLLELKKPNGNSLPFSISMLNELAEAVRTGKITLKDIREKTAVEKLPGSTLEPYLVNGYNNILSPLVEHILTAGAAGGADSNSTARVLIIDEINRGNVSRIFGELITLIEQSKRAGAEEALSVVLPYSKQRFSVPQNVYLIGTMNTADRSLAGLDIALRRRFEFREMPPRPELLDDVRIGGLNVGQLLRTMNQRIEVLLDRDHCLGHAYFIPLKTEPTLERLEAIFRNQILPLLQEYFFEDWERIGWVLNDQHANTRNTERFVRRPQGEQRLAELFGGEVAEKLSDQRWELNDNAFNSLDSYLTILGGAL</sequence>
<dbReference type="InterPro" id="IPR027417">
    <property type="entry name" value="P-loop_NTPase"/>
</dbReference>
<dbReference type="RefSeq" id="WP_096083307.1">
    <property type="nucleotide sequence ID" value="NZ_JACYEF010000046.1"/>
</dbReference>
<evidence type="ECO:0000259" key="1">
    <source>
        <dbReference type="Pfam" id="PF07728"/>
    </source>
</evidence>
<dbReference type="InterPro" id="IPR052934">
    <property type="entry name" value="Methyl-DNA_Rec/Restrict_Enz"/>
</dbReference>
<dbReference type="PANTHER" id="PTHR37291">
    <property type="entry name" value="5-METHYLCYTOSINE-SPECIFIC RESTRICTION ENZYME B"/>
    <property type="match status" value="1"/>
</dbReference>
<dbReference type="EMBL" id="VZIV01000045">
    <property type="protein sequence ID" value="KAB0762098.1"/>
    <property type="molecule type" value="Genomic_DNA"/>
</dbReference>
<dbReference type="PANTHER" id="PTHR37291:SF1">
    <property type="entry name" value="TYPE IV METHYL-DIRECTED RESTRICTION ENZYME ECOKMCRB SUBUNIT"/>
    <property type="match status" value="1"/>
</dbReference>
<accession>A0A643IUA8</accession>
<reference evidence="2" key="1">
    <citation type="submission" date="2019-09" db="EMBL/GenBank/DDBJ databases">
        <title>Whole genome sequence analysis of bacterial isolates in patients.</title>
        <authorList>
            <person name="Jeong K.C."/>
        </authorList>
    </citation>
    <scope>NUCLEOTIDE SEQUENCE</scope>
    <source>
        <strain evidence="2">KCJ3K105</strain>
    </source>
</reference>
<evidence type="ECO:0000313" key="2">
    <source>
        <dbReference type="EMBL" id="KAB0762098.1"/>
    </source>
</evidence>
<dbReference type="SUPFAM" id="SSF52540">
    <property type="entry name" value="P-loop containing nucleoside triphosphate hydrolases"/>
    <property type="match status" value="1"/>
</dbReference>
<dbReference type="GO" id="GO:0005524">
    <property type="term" value="F:ATP binding"/>
    <property type="evidence" value="ECO:0007669"/>
    <property type="project" value="InterPro"/>
</dbReference>
<name>A0A643IUA8_PSEAI</name>
<dbReference type="Pfam" id="PF07728">
    <property type="entry name" value="AAA_5"/>
    <property type="match status" value="1"/>
</dbReference>
<dbReference type="InterPro" id="IPR011704">
    <property type="entry name" value="ATPase_dyneun-rel_AAA"/>
</dbReference>
<protein>
    <submittedName>
        <fullName evidence="2">AAA domain-containing protein</fullName>
    </submittedName>
</protein>
<dbReference type="GO" id="GO:0016887">
    <property type="term" value="F:ATP hydrolysis activity"/>
    <property type="evidence" value="ECO:0007669"/>
    <property type="project" value="InterPro"/>
</dbReference>
<organism evidence="2">
    <name type="scientific">Pseudomonas aeruginosa</name>
    <dbReference type="NCBI Taxonomy" id="287"/>
    <lineage>
        <taxon>Bacteria</taxon>
        <taxon>Pseudomonadati</taxon>
        <taxon>Pseudomonadota</taxon>
        <taxon>Gammaproteobacteria</taxon>
        <taxon>Pseudomonadales</taxon>
        <taxon>Pseudomonadaceae</taxon>
        <taxon>Pseudomonas</taxon>
    </lineage>
</organism>